<keyword evidence="2" id="KW-1185">Reference proteome</keyword>
<protein>
    <recommendedName>
        <fullName evidence="3">F-box domain-containing protein</fullName>
    </recommendedName>
</protein>
<name>A0A9Q9AIK2_9PEZI</name>
<sequence length="250" mass="28123">MASLAQTDNLSQLLRDLTPAQLLQAGQQIDVLLTPSCLRQANSQLCPLLNLPRNILDHIITYAVSYDEVVSAEDSSKCPGLLQTCHVLRLAASKAYFSRNTFKRKRYAQDQGLERWAKVRVGENRRHVRGVRLGWPMHCNNEEARLEASRLEKACGFPCGSVWCVSEDDFENDYRWWVNGLGETKICEAVASENDASALALHCRDAVDSSTHPAPSWYCSSWALGRNTDYFSLRRGPPTPESRPSARDMH</sequence>
<gene>
    <name evidence="1" type="ORF">Slin15195_G030190</name>
</gene>
<evidence type="ECO:0000313" key="1">
    <source>
        <dbReference type="EMBL" id="USW49700.1"/>
    </source>
</evidence>
<accession>A0A9Q9AIK2</accession>
<proteinExistence type="predicted"/>
<reference evidence="1" key="1">
    <citation type="submission" date="2022-06" db="EMBL/GenBank/DDBJ databases">
        <title>Complete genome sequences of two strains of the flax pathogen Septoria linicola.</title>
        <authorList>
            <person name="Lapalu N."/>
            <person name="Simon A."/>
            <person name="Demenou B."/>
            <person name="Paumier D."/>
            <person name="Guillot M.-P."/>
            <person name="Gout L."/>
            <person name="Valade R."/>
        </authorList>
    </citation>
    <scope>NUCLEOTIDE SEQUENCE</scope>
    <source>
        <strain evidence="1">SE15195</strain>
    </source>
</reference>
<dbReference type="EMBL" id="CP099419">
    <property type="protein sequence ID" value="USW49700.1"/>
    <property type="molecule type" value="Genomic_DNA"/>
</dbReference>
<dbReference type="Proteomes" id="UP001056384">
    <property type="component" value="Chromosome 2"/>
</dbReference>
<evidence type="ECO:0000313" key="2">
    <source>
        <dbReference type="Proteomes" id="UP001056384"/>
    </source>
</evidence>
<organism evidence="1 2">
    <name type="scientific">Septoria linicola</name>
    <dbReference type="NCBI Taxonomy" id="215465"/>
    <lineage>
        <taxon>Eukaryota</taxon>
        <taxon>Fungi</taxon>
        <taxon>Dikarya</taxon>
        <taxon>Ascomycota</taxon>
        <taxon>Pezizomycotina</taxon>
        <taxon>Dothideomycetes</taxon>
        <taxon>Dothideomycetidae</taxon>
        <taxon>Mycosphaerellales</taxon>
        <taxon>Mycosphaerellaceae</taxon>
        <taxon>Septoria</taxon>
    </lineage>
</organism>
<dbReference type="AlphaFoldDB" id="A0A9Q9AIK2"/>
<evidence type="ECO:0008006" key="3">
    <source>
        <dbReference type="Google" id="ProtNLM"/>
    </source>
</evidence>
<dbReference type="OrthoDB" id="3623146at2759"/>